<dbReference type="Proteomes" id="UP001290462">
    <property type="component" value="Unassembled WGS sequence"/>
</dbReference>
<accession>A0AAW9K4N3</accession>
<sequence length="178" mass="20675">MTLSDAFYKHFHSRDDWGKLGDDHPDVATLQKLAAESEGRKKIAVRQYSNCKFIREYEDKEQAALENDLYLSNLINALVGDTNTCGGYEWRYETDKRPLRQGKDRGEFVIVLDNTFFTGKYSRINKIKQPIFSTIEQAKKYAKKRNVITTKNKLEKMSGKKLKVINLDEGEVNQNERD</sequence>
<comment type="caution">
    <text evidence="1">The sequence shown here is derived from an EMBL/GenBank/DDBJ whole genome shotgun (WGS) entry which is preliminary data.</text>
</comment>
<reference evidence="1" key="1">
    <citation type="submission" date="2023-08" db="EMBL/GenBank/DDBJ databases">
        <title>Genomic characterization of piscicolin 126 produced by Carnobacterium maltaromaticum CM22 strain isolated from salmon (Salmo salar).</title>
        <authorList>
            <person name="Gonzalez-Gragera E."/>
            <person name="Garcia-Lopez J.D."/>
            <person name="Teso-Perez C."/>
            <person name="Gimenez-Hernandez I."/>
            <person name="Peralta-Sanchez J.M."/>
            <person name="Valdivia E."/>
            <person name="Montalban-Lopez M."/>
            <person name="Martin-Platero A.M."/>
            <person name="Banos A."/>
            <person name="Martinez-Bueno M."/>
        </authorList>
    </citation>
    <scope>NUCLEOTIDE SEQUENCE</scope>
    <source>
        <strain evidence="1">CM22</strain>
    </source>
</reference>
<dbReference type="EMBL" id="JAVBVO010000028">
    <property type="protein sequence ID" value="MDZ5760755.1"/>
    <property type="molecule type" value="Genomic_DNA"/>
</dbReference>
<evidence type="ECO:0000313" key="1">
    <source>
        <dbReference type="EMBL" id="MDZ5760755.1"/>
    </source>
</evidence>
<dbReference type="InterPro" id="IPR036388">
    <property type="entry name" value="WH-like_DNA-bd_sf"/>
</dbReference>
<name>A0AAW9K4N3_CARML</name>
<organism evidence="1 2">
    <name type="scientific">Carnobacterium maltaromaticum</name>
    <name type="common">Carnobacterium piscicola</name>
    <dbReference type="NCBI Taxonomy" id="2751"/>
    <lineage>
        <taxon>Bacteria</taxon>
        <taxon>Bacillati</taxon>
        <taxon>Bacillota</taxon>
        <taxon>Bacilli</taxon>
        <taxon>Lactobacillales</taxon>
        <taxon>Carnobacteriaceae</taxon>
        <taxon>Carnobacterium</taxon>
    </lineage>
</organism>
<proteinExistence type="predicted"/>
<dbReference type="Gene3D" id="1.10.10.10">
    <property type="entry name" value="Winged helix-like DNA-binding domain superfamily/Winged helix DNA-binding domain"/>
    <property type="match status" value="1"/>
</dbReference>
<dbReference type="RefSeq" id="WP_322809906.1">
    <property type="nucleotide sequence ID" value="NZ_JAVBVO010000028.1"/>
</dbReference>
<evidence type="ECO:0000313" key="2">
    <source>
        <dbReference type="Proteomes" id="UP001290462"/>
    </source>
</evidence>
<protein>
    <submittedName>
        <fullName evidence="1">Uncharacterized protein</fullName>
    </submittedName>
</protein>
<gene>
    <name evidence="1" type="ORF">RAK27_19100</name>
</gene>
<dbReference type="AlphaFoldDB" id="A0AAW9K4N3"/>